<dbReference type="GO" id="GO:0005524">
    <property type="term" value="F:ATP binding"/>
    <property type="evidence" value="ECO:0007669"/>
    <property type="project" value="UniProtKB-KW"/>
</dbReference>
<dbReference type="EMBL" id="CADCUG010000006">
    <property type="protein sequence ID" value="CAA9314633.1"/>
    <property type="molecule type" value="Genomic_DNA"/>
</dbReference>
<gene>
    <name evidence="2" type="ORF">AVDCRST_MAG29-34</name>
</gene>
<keyword evidence="2" id="KW-0067">ATP-binding</keyword>
<evidence type="ECO:0000256" key="1">
    <source>
        <dbReference type="SAM" id="MobiDB-lite"/>
    </source>
</evidence>
<evidence type="ECO:0000313" key="2">
    <source>
        <dbReference type="EMBL" id="CAA9314633.1"/>
    </source>
</evidence>
<name>A0A6J4KT30_9ACTN</name>
<accession>A0A6J4KT30</accession>
<feature type="non-terminal residue" evidence="2">
    <location>
        <position position="1"/>
    </location>
</feature>
<keyword evidence="2" id="KW-0547">Nucleotide-binding</keyword>
<feature type="region of interest" description="Disordered" evidence="1">
    <location>
        <begin position="23"/>
        <end position="75"/>
    </location>
</feature>
<proteinExistence type="predicted"/>
<organism evidence="2">
    <name type="scientific">uncultured Nocardioidaceae bacterium</name>
    <dbReference type="NCBI Taxonomy" id="253824"/>
    <lineage>
        <taxon>Bacteria</taxon>
        <taxon>Bacillati</taxon>
        <taxon>Actinomycetota</taxon>
        <taxon>Actinomycetes</taxon>
        <taxon>Propionibacteriales</taxon>
        <taxon>Nocardioidaceae</taxon>
        <taxon>environmental samples</taxon>
    </lineage>
</organism>
<reference evidence="2" key="1">
    <citation type="submission" date="2020-02" db="EMBL/GenBank/DDBJ databases">
        <authorList>
            <person name="Meier V. D."/>
        </authorList>
    </citation>
    <scope>NUCLEOTIDE SEQUENCE</scope>
    <source>
        <strain evidence="2">AVDCRST_MAG29</strain>
    </source>
</reference>
<dbReference type="AlphaFoldDB" id="A0A6J4KT30"/>
<feature type="compositionally biased region" description="Polar residues" evidence="1">
    <location>
        <begin position="34"/>
        <end position="44"/>
    </location>
</feature>
<sequence>WRSRSVSSTPTASWWWSRPSRATRSWSGCARPSETPTDSWSWPTTGAVRCSSPPPSSPMSSSVRTAPGESASVIA</sequence>
<feature type="non-terminal residue" evidence="2">
    <location>
        <position position="75"/>
    </location>
</feature>
<protein>
    <submittedName>
        <fullName evidence="2">ATP-binding protein</fullName>
    </submittedName>
</protein>